<reference evidence="2 3" key="1">
    <citation type="submission" date="2024-05" db="EMBL/GenBank/DDBJ databases">
        <authorList>
            <person name="Zhao H."/>
            <person name="Xu Y."/>
            <person name="Lin S."/>
            <person name="Spain J.C."/>
            <person name="Zhou N.-Y."/>
        </authorList>
    </citation>
    <scope>NUCLEOTIDE SEQUENCE [LARGE SCALE GENOMIC DNA]</scope>
    <source>
        <strain evidence="2 3">NEAU-NG30</strain>
    </source>
</reference>
<dbReference type="InterPro" id="IPR016084">
    <property type="entry name" value="Haem_Oase-like_multi-hlx"/>
</dbReference>
<dbReference type="SMART" id="SM01236">
    <property type="entry name" value="Haem_oxygenase_2"/>
    <property type="match status" value="1"/>
</dbReference>
<evidence type="ECO:0000313" key="2">
    <source>
        <dbReference type="EMBL" id="MEQ0559633.1"/>
    </source>
</evidence>
<name>A0ABV0LBE3_9PSEU</name>
<comment type="caution">
    <text evidence="2">The sequence shown here is derived from an EMBL/GenBank/DDBJ whole genome shotgun (WGS) entry which is preliminary data.</text>
</comment>
<keyword evidence="3" id="KW-1185">Reference proteome</keyword>
<dbReference type="Pfam" id="PF14518">
    <property type="entry name" value="Haem_oxygenas_2"/>
    <property type="match status" value="1"/>
</dbReference>
<evidence type="ECO:0000256" key="1">
    <source>
        <dbReference type="SAM" id="MobiDB-lite"/>
    </source>
</evidence>
<dbReference type="RefSeq" id="WP_348949858.1">
    <property type="nucleotide sequence ID" value="NZ_JBDZYD010000004.1"/>
</dbReference>
<feature type="region of interest" description="Disordered" evidence="1">
    <location>
        <begin position="379"/>
        <end position="412"/>
    </location>
</feature>
<dbReference type="EMBL" id="JBDZYD010000004">
    <property type="protein sequence ID" value="MEQ0559633.1"/>
    <property type="molecule type" value="Genomic_DNA"/>
</dbReference>
<organism evidence="2 3">
    <name type="scientific">Amycolatopsis melonis</name>
    <dbReference type="NCBI Taxonomy" id="3156488"/>
    <lineage>
        <taxon>Bacteria</taxon>
        <taxon>Bacillati</taxon>
        <taxon>Actinomycetota</taxon>
        <taxon>Actinomycetes</taxon>
        <taxon>Pseudonocardiales</taxon>
        <taxon>Pseudonocardiaceae</taxon>
        <taxon>Amycolatopsis</taxon>
    </lineage>
</organism>
<sequence>MSTLNHDEPTHRDLYVRASDPEGILVSDGFAAELSREVHGPGTTPAGDPAAALDDLLAQAREWASAESARYRRVAGSPLFDAARPAVAARIGLNCAPLALNSGAWLQWLVSPGNGDSELSTLVLGLYAEDVGVGKPRSARGSRYLDLLRELGLETRVVPESRLADEPQTLDSAFRLPGVLLAMSRCGAGFQAELLGADVCLRALGLLPPLEFLRDSLHVDARWPALDLGGTAAETSLKIARTFLETGGDETARLLGGARWALARIQEWSGELLDLVVDVLDPAFEMAEMLGQRSRQAAAYHAHFILEGRTLREWFADARDGHGEGFVAALAASKLVKQGKPEVSRLLGRLLDADGPMFRIFSPEDLGVLQRWIASLGDDSTPDVERSAQPAAGSSVLPAAPDSSAAPADDEEPSTIRLAFHRLLHRGDSPGLRRYALGYVSDWLDGSRRGIERVRKPPRTWEPGGLRRWLLDEHDEHDELFQASGDMAAPPREVVLDTYLQLAPLNLVDGSWLAGFTDYRHASSDFGHFLFATHFDELGNGERRLNHAVIYRQLMHEMGFDLPPTATLEFAQWPGFRDESFALPVYWLAINRFPRRFLPEVLGLNLAMELSGVGGTYRRERFNLRSHGFSSQYFDIHNTIDNVATGHSAWAADAVEAYLAGLSAQLGSEAAATAWDRVRVGFRSLKPPKQPKPDEQIAVLTG</sequence>
<gene>
    <name evidence="2" type="ORF">ABJI51_11165</name>
</gene>
<dbReference type="Gene3D" id="1.20.910.10">
    <property type="entry name" value="Heme oxygenase-like"/>
    <property type="match status" value="1"/>
</dbReference>
<proteinExistence type="predicted"/>
<evidence type="ECO:0000313" key="3">
    <source>
        <dbReference type="Proteomes" id="UP001440984"/>
    </source>
</evidence>
<feature type="compositionally biased region" description="Low complexity" evidence="1">
    <location>
        <begin position="398"/>
        <end position="407"/>
    </location>
</feature>
<accession>A0ABV0LBE3</accession>
<dbReference type="Proteomes" id="UP001440984">
    <property type="component" value="Unassembled WGS sequence"/>
</dbReference>
<protein>
    <submittedName>
        <fullName evidence="2">Iron-containing redox enzyme family protein</fullName>
    </submittedName>
</protein>